<feature type="repeat" description="WD" evidence="7">
    <location>
        <begin position="723"/>
        <end position="765"/>
    </location>
</feature>
<organism evidence="10 11">
    <name type="scientific">Fusarium oligoseptatum</name>
    <dbReference type="NCBI Taxonomy" id="2604345"/>
    <lineage>
        <taxon>Eukaryota</taxon>
        <taxon>Fungi</taxon>
        <taxon>Dikarya</taxon>
        <taxon>Ascomycota</taxon>
        <taxon>Pezizomycotina</taxon>
        <taxon>Sordariomycetes</taxon>
        <taxon>Hypocreomycetidae</taxon>
        <taxon>Hypocreales</taxon>
        <taxon>Nectriaceae</taxon>
        <taxon>Fusarium</taxon>
        <taxon>Fusarium solani species complex</taxon>
    </lineage>
</organism>
<feature type="domain" description="Nephrocystin 3-like N-terminal" evidence="9">
    <location>
        <begin position="2"/>
        <end position="128"/>
    </location>
</feature>
<evidence type="ECO:0000256" key="4">
    <source>
        <dbReference type="ARBA" id="ARBA00038415"/>
    </source>
</evidence>
<dbReference type="AlphaFoldDB" id="A0A428UL00"/>
<dbReference type="GO" id="GO:1990234">
    <property type="term" value="C:transferase complex"/>
    <property type="evidence" value="ECO:0007669"/>
    <property type="project" value="UniProtKB-ARBA"/>
</dbReference>
<feature type="region of interest" description="Disordered" evidence="8">
    <location>
        <begin position="174"/>
        <end position="195"/>
    </location>
</feature>
<dbReference type="InterPro" id="IPR015943">
    <property type="entry name" value="WD40/YVTN_repeat-like_dom_sf"/>
</dbReference>
<evidence type="ECO:0000313" key="10">
    <source>
        <dbReference type="EMBL" id="RSM14975.1"/>
    </source>
</evidence>
<evidence type="ECO:0000256" key="7">
    <source>
        <dbReference type="PROSITE-ProRule" id="PRU00221"/>
    </source>
</evidence>
<dbReference type="Proteomes" id="UP000287144">
    <property type="component" value="Unassembled WGS sequence"/>
</dbReference>
<feature type="compositionally biased region" description="Acidic residues" evidence="8">
    <location>
        <begin position="176"/>
        <end position="195"/>
    </location>
</feature>
<proteinExistence type="inferred from homology"/>
<dbReference type="PROSITE" id="PS50294">
    <property type="entry name" value="WD_REPEATS_REGION"/>
    <property type="match status" value="3"/>
</dbReference>
<sequence length="1047" mass="116646">MLLCGIIDQLDRSTNPLSYFFCQATEKDQSSDTAAMRGLIYTILDHYPLLMPKLRVEYDKKGKKLFDSPNTSLLLDGVLTDMLQDPILEDAVFIIDALDECKTGRSNLVKLIVKLSSSCRVRWIVSSRDWPEIKQEFRGIQGLVSITLEENKDEVAQAVQSYIRTKVDDLAKRWDEDDEDDDSDDDNIDDNDDKDSTEDLKKTVYDYMVSHAEDTFLWVALVCKRLAESDVPKRRVTEELEMFPKGLPDLYELMMDRILKYSRPESDRLKAVLAAACLAHGHLKSKDMIDFIPSMAKYNNKDVKGTIGACGSFLTYQNGVIYFVHQSAKEYLLNEGVGHVFPHGVEQPHLQMALRCLEILQSGLKGENIYGLSSYGTLIGEFTRPSPDPLSPLEYSCLHWADHLVQSGACSKDHVVDKALCFLRDKFTYWLEALSLLGQLSVAAKAIEGIEPTLVGVVKAKDLLEFLRDARRFVRYHKAAIEISPRQVYASALVFSPRCSIVRRNWDNRIETISTGSHGVWSVACSLDGRLFAAACGKEAKVYDAASGIATFACIKSIETDRVYCVLFSPDGERLAIVGHTRAAHIWNWKTGDQVHELLGHSDSILSAAFLGKNRLVTGSTDGTAKIWDLATDACEQTLKDHDFDIQFATSPDGERFATGSIDGTVKIWQQAADTGEWTCSQTLHHGYIVWAVSFSVDGRILITSSDDGIRFWDEAGVCIRTMSSHGIRVNSLSVYPTGQQLLTSSLLDGNIRLWDISTLDSSAESPQEAQLSSELDDNYINQIINFVFSPDGKTLVSHSCDGETKIWNVETGSCVLAQEPSNSHKPFLYAPTIASAWLACPTGDERAVMRDQEGDTAVWDLVESKRLGPPGESTRMSPFSPSFGDGVLIYSPDTKFYAVSTSGDPVSVYYAPTGERVYTSSPDDTPLAFSPDSRELFLYKLGYGAILPYRCRLDDEIFHKLGLGQAETSTDGFLLDTQFGTMEADGHSNDVKLVGWGLSLERDWILRGSERMLYIPVEHRKLIMDAKRKRFAIACPTGRIVTLEVA</sequence>
<keyword evidence="3" id="KW-0175">Coiled coil</keyword>
<dbReference type="PRINTS" id="PR00320">
    <property type="entry name" value="GPROTEINBRPT"/>
</dbReference>
<dbReference type="Pfam" id="PF00400">
    <property type="entry name" value="WD40"/>
    <property type="match status" value="5"/>
</dbReference>
<comment type="caution">
    <text evidence="10">The sequence shown here is derived from an EMBL/GenBank/DDBJ whole genome shotgun (WGS) entry which is preliminary data.</text>
</comment>
<dbReference type="Pfam" id="PF24883">
    <property type="entry name" value="NPHP3_N"/>
    <property type="match status" value="1"/>
</dbReference>
<dbReference type="CDD" id="cd00200">
    <property type="entry name" value="WD40"/>
    <property type="match status" value="1"/>
</dbReference>
<keyword evidence="1 7" id="KW-0853">WD repeat</keyword>
<name>A0A428UL00_9HYPO</name>
<dbReference type="PROSITE" id="PS00678">
    <property type="entry name" value="WD_REPEATS_1"/>
    <property type="match status" value="2"/>
</dbReference>
<evidence type="ECO:0000256" key="1">
    <source>
        <dbReference type="ARBA" id="ARBA00022574"/>
    </source>
</evidence>
<dbReference type="SUPFAM" id="SSF50978">
    <property type="entry name" value="WD40 repeat-like"/>
    <property type="match status" value="1"/>
</dbReference>
<dbReference type="InterPro" id="IPR019775">
    <property type="entry name" value="WD40_repeat_CS"/>
</dbReference>
<dbReference type="Gene3D" id="2.130.10.10">
    <property type="entry name" value="YVTN repeat-like/Quinoprotein amine dehydrogenase"/>
    <property type="match status" value="2"/>
</dbReference>
<comment type="similarity">
    <text evidence="4">Belongs to the WD repeat MDV1/CAF4 family.</text>
</comment>
<evidence type="ECO:0000256" key="6">
    <source>
        <dbReference type="ARBA" id="ARBA00043913"/>
    </source>
</evidence>
<dbReference type="PANTHER" id="PTHR22847:SF637">
    <property type="entry name" value="WD REPEAT DOMAIN 5B"/>
    <property type="match status" value="1"/>
</dbReference>
<keyword evidence="11" id="KW-1185">Reference proteome</keyword>
<feature type="repeat" description="WD" evidence="7">
    <location>
        <begin position="598"/>
        <end position="638"/>
    </location>
</feature>
<evidence type="ECO:0000259" key="9">
    <source>
        <dbReference type="Pfam" id="PF24883"/>
    </source>
</evidence>
<comment type="function">
    <text evidence="6">Involved in mitochondrial fission. Acts as an adapter protein required to form mitochondrial fission complexes. Formation of these complexes is required to promote constriction and fission of the mitochondrial compartment at a late step in mitochondrial division.</text>
</comment>
<dbReference type="PANTHER" id="PTHR22847">
    <property type="entry name" value="WD40 REPEAT PROTEIN"/>
    <property type="match status" value="1"/>
</dbReference>
<evidence type="ECO:0000256" key="2">
    <source>
        <dbReference type="ARBA" id="ARBA00022737"/>
    </source>
</evidence>
<evidence type="ECO:0000256" key="3">
    <source>
        <dbReference type="ARBA" id="ARBA00023054"/>
    </source>
</evidence>
<accession>A0A428UL00</accession>
<protein>
    <recommendedName>
        <fullName evidence="5">Mitochondrial division protein 1</fullName>
    </recommendedName>
</protein>
<keyword evidence="2" id="KW-0677">Repeat</keyword>
<dbReference type="InterPro" id="IPR036322">
    <property type="entry name" value="WD40_repeat_dom_sf"/>
</dbReference>
<reference evidence="10 11" key="1">
    <citation type="submission" date="2017-06" db="EMBL/GenBank/DDBJ databases">
        <title>Comparative genomic analysis of Ambrosia Fusariam Clade fungi.</title>
        <authorList>
            <person name="Stajich J.E."/>
            <person name="Carrillo J."/>
            <person name="Kijimoto T."/>
            <person name="Eskalen A."/>
            <person name="O'Donnell K."/>
            <person name="Kasson M."/>
        </authorList>
    </citation>
    <scope>NUCLEOTIDE SEQUENCE [LARGE SCALE GENOMIC DNA]</scope>
    <source>
        <strain evidence="10 11">NRRL62579</strain>
    </source>
</reference>
<dbReference type="EMBL" id="NKCK01000005">
    <property type="protein sequence ID" value="RSM14975.1"/>
    <property type="molecule type" value="Genomic_DNA"/>
</dbReference>
<feature type="repeat" description="WD" evidence="7">
    <location>
        <begin position="651"/>
        <end position="670"/>
    </location>
</feature>
<evidence type="ECO:0000313" key="11">
    <source>
        <dbReference type="Proteomes" id="UP000287144"/>
    </source>
</evidence>
<dbReference type="PROSITE" id="PS50082">
    <property type="entry name" value="WD_REPEATS_2"/>
    <property type="match status" value="4"/>
</dbReference>
<evidence type="ECO:0000256" key="5">
    <source>
        <dbReference type="ARBA" id="ARBA00039789"/>
    </source>
</evidence>
<dbReference type="InterPro" id="IPR056884">
    <property type="entry name" value="NPHP3-like_N"/>
</dbReference>
<feature type="repeat" description="WD" evidence="7">
    <location>
        <begin position="777"/>
        <end position="818"/>
    </location>
</feature>
<dbReference type="InterPro" id="IPR001680">
    <property type="entry name" value="WD40_rpt"/>
</dbReference>
<dbReference type="InterPro" id="IPR020472">
    <property type="entry name" value="WD40_PAC1"/>
</dbReference>
<gene>
    <name evidence="10" type="ORF">CEP52_001015</name>
</gene>
<evidence type="ECO:0000256" key="8">
    <source>
        <dbReference type="SAM" id="MobiDB-lite"/>
    </source>
</evidence>
<dbReference type="STRING" id="1325735.A0A428UL00"/>
<dbReference type="SMART" id="SM00320">
    <property type="entry name" value="WD40"/>
    <property type="match status" value="7"/>
</dbReference>